<gene>
    <name evidence="10" type="ORF">HKI87_11g68210</name>
</gene>
<dbReference type="EC" id="3.4.19.5" evidence="3"/>
<dbReference type="PANTHER" id="PTHR10188">
    <property type="entry name" value="L-ASPARAGINASE"/>
    <property type="match status" value="1"/>
</dbReference>
<evidence type="ECO:0000256" key="8">
    <source>
        <dbReference type="SAM" id="MobiDB-lite"/>
    </source>
</evidence>
<keyword evidence="11" id="KW-1185">Reference proteome</keyword>
<dbReference type="InterPro" id="IPR000246">
    <property type="entry name" value="Peptidase_T2"/>
</dbReference>
<dbReference type="SUPFAM" id="SSF56235">
    <property type="entry name" value="N-terminal nucleophile aminohydrolases (Ntn hydrolases)"/>
    <property type="match status" value="1"/>
</dbReference>
<evidence type="ECO:0000256" key="1">
    <source>
        <dbReference type="ARBA" id="ARBA00000306"/>
    </source>
</evidence>
<feature type="site" description="Cleavage; by autolysis" evidence="7">
    <location>
        <begin position="224"/>
        <end position="225"/>
    </location>
</feature>
<feature type="binding site" evidence="6">
    <location>
        <begin position="253"/>
        <end position="256"/>
    </location>
    <ligand>
        <name>substrate</name>
    </ligand>
</feature>
<organism evidence="10 11">
    <name type="scientific">Chloropicon roscoffensis</name>
    <dbReference type="NCBI Taxonomy" id="1461544"/>
    <lineage>
        <taxon>Eukaryota</taxon>
        <taxon>Viridiplantae</taxon>
        <taxon>Chlorophyta</taxon>
        <taxon>Chloropicophyceae</taxon>
        <taxon>Chloropicales</taxon>
        <taxon>Chloropicaceae</taxon>
        <taxon>Chloropicon</taxon>
    </lineage>
</organism>
<feature type="binding site" evidence="6">
    <location>
        <begin position="276"/>
        <end position="279"/>
    </location>
    <ligand>
        <name>substrate</name>
    </ligand>
</feature>
<comment type="catalytic activity">
    <reaction evidence="1">
        <text>Cleavage of a beta-linked Asp residue from the N-terminus of a polypeptide.</text>
        <dbReference type="EC" id="3.4.19.5"/>
    </reaction>
</comment>
<evidence type="ECO:0000256" key="7">
    <source>
        <dbReference type="PIRSR" id="PIRSR600246-3"/>
    </source>
</evidence>
<dbReference type="GO" id="GO:0005737">
    <property type="term" value="C:cytoplasm"/>
    <property type="evidence" value="ECO:0007669"/>
    <property type="project" value="TreeGrafter"/>
</dbReference>
<reference evidence="10 11" key="1">
    <citation type="submission" date="2024-03" db="EMBL/GenBank/DDBJ databases">
        <title>Complete genome sequence of the green alga Chloropicon roscoffensis RCC1871.</title>
        <authorList>
            <person name="Lemieux C."/>
            <person name="Pombert J.-F."/>
            <person name="Otis C."/>
            <person name="Turmel M."/>
        </authorList>
    </citation>
    <scope>NUCLEOTIDE SEQUENCE [LARGE SCALE GENOMIC DNA]</scope>
    <source>
        <strain evidence="10 11">RCC1871</strain>
    </source>
</reference>
<dbReference type="Gene3D" id="3.60.20.30">
    <property type="entry name" value="(Glycosyl)asparaginase"/>
    <property type="match status" value="1"/>
</dbReference>
<accession>A0AAX4PG86</accession>
<evidence type="ECO:0000256" key="4">
    <source>
        <dbReference type="ARBA" id="ARBA00022813"/>
    </source>
</evidence>
<evidence type="ECO:0000256" key="3">
    <source>
        <dbReference type="ARBA" id="ARBA00012879"/>
    </source>
</evidence>
<dbReference type="FunFam" id="3.60.20.30:FF:000005">
    <property type="entry name" value="N(4)-(Beta-N-acetylglucosaminyl)-L-asparaginase"/>
    <property type="match status" value="1"/>
</dbReference>
<feature type="chain" id="PRO_5043691058" description="beta-aspartyl-peptidase" evidence="9">
    <location>
        <begin position="28"/>
        <end position="367"/>
    </location>
</feature>
<comment type="subunit">
    <text evidence="2">Heterotetramer of two alpha and two beta chains arranged as a dimer of alpha/beta heterodimers.</text>
</comment>
<evidence type="ECO:0000256" key="5">
    <source>
        <dbReference type="PIRSR" id="PIRSR600246-1"/>
    </source>
</evidence>
<evidence type="ECO:0000313" key="10">
    <source>
        <dbReference type="EMBL" id="WZN65264.1"/>
    </source>
</evidence>
<dbReference type="CDD" id="cd04513">
    <property type="entry name" value="Glycosylasparaginase"/>
    <property type="match status" value="1"/>
</dbReference>
<dbReference type="Pfam" id="PF01112">
    <property type="entry name" value="Asparaginase_2"/>
    <property type="match status" value="1"/>
</dbReference>
<evidence type="ECO:0000256" key="6">
    <source>
        <dbReference type="PIRSR" id="PIRSR600246-2"/>
    </source>
</evidence>
<dbReference type="PANTHER" id="PTHR10188:SF6">
    <property type="entry name" value="N(4)-(BETA-N-ACETYLGLUCOSAMINYL)-L-ASPARAGINASE"/>
    <property type="match status" value="1"/>
</dbReference>
<name>A0AAX4PG86_9CHLO</name>
<dbReference type="InterPro" id="IPR029055">
    <property type="entry name" value="Ntn_hydrolases_N"/>
</dbReference>
<feature type="region of interest" description="Disordered" evidence="8">
    <location>
        <begin position="187"/>
        <end position="219"/>
    </location>
</feature>
<protein>
    <recommendedName>
        <fullName evidence="3">beta-aspartyl-peptidase</fullName>
        <ecNumber evidence="3">3.4.19.5</ecNumber>
    </recommendedName>
</protein>
<sequence>MKKSIGMAALWAAIAIAIAILALPSLAAPSSGSVPGPIIVVNTWPFVNATAKAWSVLTGTGQGNKDDAVTAVVEGVSICENLQCDHTVGFGGSPDELAGVTLDALVMDGDTLDAGAAVALHSTRHAARAARLVMETTNHTMLAGKDADAFAASMGMPQSSLRTAWSESAWEDWKRADCQPNYRRNVSPDPRVSCGPYRPRGDTIRGSRSAATSPLGTYGRDNHDTIAMVARDATGSMAAATSTNGATHKVPGRLADSGVVGSGAYVDTEVGGCGATGDGDTMMRFVPCYQVVESMRRGMGPKEAAEEALSRIRSRHPTFQGALLALSKAGEVGAATNCMDFRYSVASGEHDGDVRVVEVPASVPCPQ</sequence>
<dbReference type="EMBL" id="CP151511">
    <property type="protein sequence ID" value="WZN65264.1"/>
    <property type="molecule type" value="Genomic_DNA"/>
</dbReference>
<dbReference type="Proteomes" id="UP001472866">
    <property type="component" value="Chromosome 11"/>
</dbReference>
<evidence type="ECO:0000313" key="11">
    <source>
        <dbReference type="Proteomes" id="UP001472866"/>
    </source>
</evidence>
<keyword evidence="9" id="KW-0732">Signal</keyword>
<dbReference type="GO" id="GO:0008798">
    <property type="term" value="F:beta-aspartyl-peptidase activity"/>
    <property type="evidence" value="ECO:0007669"/>
    <property type="project" value="UniProtKB-EC"/>
</dbReference>
<keyword evidence="4" id="KW-0068">Autocatalytic cleavage</keyword>
<dbReference type="AlphaFoldDB" id="A0AAX4PG86"/>
<dbReference type="GO" id="GO:0003948">
    <property type="term" value="F:N4-(beta-N-acetylglucosaminyl)-L-asparaginase activity"/>
    <property type="evidence" value="ECO:0007669"/>
    <property type="project" value="TreeGrafter"/>
</dbReference>
<feature type="signal peptide" evidence="9">
    <location>
        <begin position="1"/>
        <end position="27"/>
    </location>
</feature>
<evidence type="ECO:0000256" key="9">
    <source>
        <dbReference type="SAM" id="SignalP"/>
    </source>
</evidence>
<proteinExistence type="predicted"/>
<evidence type="ECO:0000256" key="2">
    <source>
        <dbReference type="ARBA" id="ARBA00011601"/>
    </source>
</evidence>
<feature type="active site" description="Nucleophile" evidence="5">
    <location>
        <position position="225"/>
    </location>
</feature>